<dbReference type="GO" id="GO:0008643">
    <property type="term" value="P:carbohydrate transport"/>
    <property type="evidence" value="ECO:0007669"/>
    <property type="project" value="InterPro"/>
</dbReference>
<evidence type="ECO:0000313" key="3">
    <source>
        <dbReference type="Proteomes" id="UP000185663"/>
    </source>
</evidence>
<accession>A0A1H1MAP0</accession>
<organism evidence="2 3">
    <name type="scientific">Paraoerskovia marina</name>
    <dbReference type="NCBI Taxonomy" id="545619"/>
    <lineage>
        <taxon>Bacteria</taxon>
        <taxon>Bacillati</taxon>
        <taxon>Actinomycetota</taxon>
        <taxon>Actinomycetes</taxon>
        <taxon>Micrococcales</taxon>
        <taxon>Cellulomonadaceae</taxon>
        <taxon>Paraoerskovia</taxon>
    </lineage>
</organism>
<feature type="transmembrane region" description="Helical" evidence="1">
    <location>
        <begin position="334"/>
        <end position="357"/>
    </location>
</feature>
<feature type="transmembrane region" description="Helical" evidence="1">
    <location>
        <begin position="48"/>
        <end position="67"/>
    </location>
</feature>
<keyword evidence="3" id="KW-1185">Reference proteome</keyword>
<keyword evidence="1" id="KW-0812">Transmembrane</keyword>
<evidence type="ECO:0000313" key="2">
    <source>
        <dbReference type="EMBL" id="SDR83828.1"/>
    </source>
</evidence>
<dbReference type="PANTHER" id="PTHR11328:SF24">
    <property type="entry name" value="MAJOR FACILITATOR SUPERFAMILY (MFS) PROFILE DOMAIN-CONTAINING PROTEIN"/>
    <property type="match status" value="1"/>
</dbReference>
<dbReference type="Pfam" id="PF13347">
    <property type="entry name" value="MFS_2"/>
    <property type="match status" value="1"/>
</dbReference>
<dbReference type="Proteomes" id="UP000185663">
    <property type="component" value="Chromosome I"/>
</dbReference>
<name>A0A1H1MAP0_9CELL</name>
<dbReference type="InterPro" id="IPR039672">
    <property type="entry name" value="MFS_2"/>
</dbReference>
<dbReference type="PANTHER" id="PTHR11328">
    <property type="entry name" value="MAJOR FACILITATOR SUPERFAMILY DOMAIN-CONTAINING PROTEIN"/>
    <property type="match status" value="1"/>
</dbReference>
<feature type="transmembrane region" description="Helical" evidence="1">
    <location>
        <begin position="115"/>
        <end position="134"/>
    </location>
</feature>
<feature type="transmembrane region" description="Helical" evidence="1">
    <location>
        <begin position="16"/>
        <end position="42"/>
    </location>
</feature>
<keyword evidence="1" id="KW-0472">Membrane</keyword>
<dbReference type="SUPFAM" id="SSF103473">
    <property type="entry name" value="MFS general substrate transporter"/>
    <property type="match status" value="1"/>
</dbReference>
<feature type="transmembrane region" description="Helical" evidence="1">
    <location>
        <begin position="155"/>
        <end position="175"/>
    </location>
</feature>
<dbReference type="RefSeq" id="WP_083371234.1">
    <property type="nucleotide sequence ID" value="NZ_LT629776.1"/>
</dbReference>
<dbReference type="eggNOG" id="COG2211">
    <property type="taxonomic scope" value="Bacteria"/>
</dbReference>
<evidence type="ECO:0000256" key="1">
    <source>
        <dbReference type="SAM" id="Phobius"/>
    </source>
</evidence>
<dbReference type="OrthoDB" id="3717977at2"/>
<dbReference type="Gene3D" id="1.20.1250.20">
    <property type="entry name" value="MFS general substrate transporter like domains"/>
    <property type="match status" value="1"/>
</dbReference>
<dbReference type="GO" id="GO:0005886">
    <property type="term" value="C:plasma membrane"/>
    <property type="evidence" value="ECO:0007669"/>
    <property type="project" value="TreeGrafter"/>
</dbReference>
<feature type="transmembrane region" description="Helical" evidence="1">
    <location>
        <begin position="88"/>
        <end position="109"/>
    </location>
</feature>
<sequence>MVTVDRPTGTRLPTPALTAFASGSVGMGIWVTVPGLLLLVYLTDVLAVTPWLAGLVVLLPKVLDVVLHPWVGHVSDVQLRRDGHRRRLLRLGLLLAVGMVLLFAVPAGVTGAAAAVWVAIAFVVANLAFAAYQVPYLATPSDLSVGYHERTRLMSFRMVVLTVGILVSGLLAPMISRSADGTHTTYFLMALVLAVAMFVTMVVGIRGVRMLTAAAPPHIDETEGGHDTRPLLARMREALADPHFRPLVLAYLGMSTTSHLTLAAVPYYAKYELDAAGLATVLVAAFVAPALVTTPVWLAASRRWGKQRCLLAAQSTFVVGSLVLTIGADAGVPVLVATVAVLGTCFAAMQLFPFSMVPDVVRSHGELGARKAGTYTGVWTATEAFGAALGPYLFATCLALGGFVATTGGEAVIQPGAAVDAVRLGMGLVPAVVMILVVLVQRTYRLDAAARLA</sequence>
<feature type="transmembrane region" description="Helical" evidence="1">
    <location>
        <begin position="310"/>
        <end position="328"/>
    </location>
</feature>
<feature type="transmembrane region" description="Helical" evidence="1">
    <location>
        <begin position="378"/>
        <end position="401"/>
    </location>
</feature>
<feature type="transmembrane region" description="Helical" evidence="1">
    <location>
        <begin position="187"/>
        <end position="205"/>
    </location>
</feature>
<feature type="transmembrane region" description="Helical" evidence="1">
    <location>
        <begin position="421"/>
        <end position="440"/>
    </location>
</feature>
<reference evidence="2 3" key="1">
    <citation type="submission" date="2016-10" db="EMBL/GenBank/DDBJ databases">
        <authorList>
            <person name="de Groot N.N."/>
        </authorList>
    </citation>
    <scope>NUCLEOTIDE SEQUENCE [LARGE SCALE GENOMIC DNA]</scope>
    <source>
        <strain evidence="2 3">DSM 22126</strain>
    </source>
</reference>
<gene>
    <name evidence="2" type="ORF">SAMN04489860_0184</name>
</gene>
<dbReference type="InterPro" id="IPR036259">
    <property type="entry name" value="MFS_trans_sf"/>
</dbReference>
<feature type="transmembrane region" description="Helical" evidence="1">
    <location>
        <begin position="275"/>
        <end position="298"/>
    </location>
</feature>
<dbReference type="STRING" id="545619.SAMN04489860_0184"/>
<dbReference type="EMBL" id="LT629776">
    <property type="protein sequence ID" value="SDR83828.1"/>
    <property type="molecule type" value="Genomic_DNA"/>
</dbReference>
<keyword evidence="1" id="KW-1133">Transmembrane helix</keyword>
<protein>
    <submittedName>
        <fullName evidence="2">Na+/melibiose symporter</fullName>
    </submittedName>
</protein>
<feature type="transmembrane region" description="Helical" evidence="1">
    <location>
        <begin position="244"/>
        <end position="269"/>
    </location>
</feature>
<dbReference type="GO" id="GO:0015293">
    <property type="term" value="F:symporter activity"/>
    <property type="evidence" value="ECO:0007669"/>
    <property type="project" value="InterPro"/>
</dbReference>
<proteinExistence type="predicted"/>
<dbReference type="AlphaFoldDB" id="A0A1H1MAP0"/>